<evidence type="ECO:0000256" key="1">
    <source>
        <dbReference type="ARBA" id="ARBA00004141"/>
    </source>
</evidence>
<dbReference type="EMBL" id="FPJW01000004">
    <property type="protein sequence ID" value="SFX40551.1"/>
    <property type="molecule type" value="Genomic_DNA"/>
</dbReference>
<keyword evidence="3 6" id="KW-0812">Transmembrane</keyword>
<dbReference type="AlphaFoldDB" id="A0A1K1WTG5"/>
<evidence type="ECO:0000256" key="5">
    <source>
        <dbReference type="ARBA" id="ARBA00023136"/>
    </source>
</evidence>
<dbReference type="OrthoDB" id="9799225at2"/>
<feature type="transmembrane region" description="Helical" evidence="6">
    <location>
        <begin position="198"/>
        <end position="219"/>
    </location>
</feature>
<evidence type="ECO:0000256" key="4">
    <source>
        <dbReference type="ARBA" id="ARBA00022989"/>
    </source>
</evidence>
<evidence type="ECO:0000256" key="3">
    <source>
        <dbReference type="ARBA" id="ARBA00022692"/>
    </source>
</evidence>
<protein>
    <submittedName>
        <fullName evidence="7">Predicted PurR-regulated permease PerM</fullName>
    </submittedName>
</protein>
<dbReference type="InterPro" id="IPR002549">
    <property type="entry name" value="AI-2E-like"/>
</dbReference>
<dbReference type="GO" id="GO:0016020">
    <property type="term" value="C:membrane"/>
    <property type="evidence" value="ECO:0007669"/>
    <property type="project" value="UniProtKB-SubCell"/>
</dbReference>
<comment type="similarity">
    <text evidence="2">Belongs to the autoinducer-2 exporter (AI-2E) (TC 2.A.86) family.</text>
</comment>
<comment type="subcellular location">
    <subcellularLocation>
        <location evidence="1">Membrane</location>
        <topology evidence="1">Multi-pass membrane protein</topology>
    </subcellularLocation>
</comment>
<dbReference type="GO" id="GO:0055085">
    <property type="term" value="P:transmembrane transport"/>
    <property type="evidence" value="ECO:0007669"/>
    <property type="project" value="TreeGrafter"/>
</dbReference>
<dbReference type="PANTHER" id="PTHR21716:SF64">
    <property type="entry name" value="AI-2 TRANSPORT PROTEIN TQSA"/>
    <property type="match status" value="1"/>
</dbReference>
<dbReference type="STRING" id="1122209.SAMN02745752_01557"/>
<keyword evidence="5 6" id="KW-0472">Membrane</keyword>
<keyword evidence="4 6" id="KW-1133">Transmembrane helix</keyword>
<feature type="transmembrane region" description="Helical" evidence="6">
    <location>
        <begin position="145"/>
        <end position="164"/>
    </location>
</feature>
<organism evidence="7 8">
    <name type="scientific">Marinospirillum alkaliphilum DSM 21637</name>
    <dbReference type="NCBI Taxonomy" id="1122209"/>
    <lineage>
        <taxon>Bacteria</taxon>
        <taxon>Pseudomonadati</taxon>
        <taxon>Pseudomonadota</taxon>
        <taxon>Gammaproteobacteria</taxon>
        <taxon>Oceanospirillales</taxon>
        <taxon>Oceanospirillaceae</taxon>
        <taxon>Marinospirillum</taxon>
    </lineage>
</organism>
<dbReference type="RefSeq" id="WP_072325788.1">
    <property type="nucleotide sequence ID" value="NZ_FPJW01000004.1"/>
</dbReference>
<sequence>MSQAFKFRSSGLTWLVGIAALVVILAGLKAAETIVIPIMLALFIGIICTPPLHFMTRHKVPPVAAILIIVAFLVVFGGLLGLVVGSAIDSFINRLPDYQRRLEAEMVSLLPLLERVGMPVTRDQLLEHLNPSQAMDWVGKALSNLGSLLTNLFLILFIVVFLLLEEATFGQKLRQAVPSVEKQLRHASDFVRQVNKYLVIKSTISLITGVLITLWVWWLGLDFPVLWGLIALLMNFIPNVGSILAAIPAVLLAVVQLGIPDALLVASGYLAVNVVMGNLVEPRFMGKGLGLSPLVVFLSLILWGWLFGAVGMFLSIPLTMIVKIALEQAPSTQWLAVMLGNGLEQPVEKEE</sequence>
<name>A0A1K1WTG5_9GAMM</name>
<feature type="transmembrane region" description="Helical" evidence="6">
    <location>
        <begin position="292"/>
        <end position="314"/>
    </location>
</feature>
<reference evidence="7 8" key="1">
    <citation type="submission" date="2016-11" db="EMBL/GenBank/DDBJ databases">
        <authorList>
            <person name="Jaros S."/>
            <person name="Januszkiewicz K."/>
            <person name="Wedrychowicz H."/>
        </authorList>
    </citation>
    <scope>NUCLEOTIDE SEQUENCE [LARGE SCALE GENOMIC DNA]</scope>
    <source>
        <strain evidence="7 8">DSM 21637</strain>
    </source>
</reference>
<proteinExistence type="inferred from homology"/>
<evidence type="ECO:0000313" key="8">
    <source>
        <dbReference type="Proteomes" id="UP000182350"/>
    </source>
</evidence>
<feature type="transmembrane region" description="Helical" evidence="6">
    <location>
        <begin position="64"/>
        <end position="88"/>
    </location>
</feature>
<feature type="transmembrane region" description="Helical" evidence="6">
    <location>
        <begin position="34"/>
        <end position="52"/>
    </location>
</feature>
<dbReference type="PANTHER" id="PTHR21716">
    <property type="entry name" value="TRANSMEMBRANE PROTEIN"/>
    <property type="match status" value="1"/>
</dbReference>
<evidence type="ECO:0000313" key="7">
    <source>
        <dbReference type="EMBL" id="SFX40551.1"/>
    </source>
</evidence>
<feature type="transmembrane region" description="Helical" evidence="6">
    <location>
        <begin position="12"/>
        <end position="28"/>
    </location>
</feature>
<evidence type="ECO:0000256" key="2">
    <source>
        <dbReference type="ARBA" id="ARBA00009773"/>
    </source>
</evidence>
<evidence type="ECO:0000256" key="6">
    <source>
        <dbReference type="SAM" id="Phobius"/>
    </source>
</evidence>
<gene>
    <name evidence="7" type="ORF">SAMN02745752_01557</name>
</gene>
<dbReference type="Pfam" id="PF01594">
    <property type="entry name" value="AI-2E_transport"/>
    <property type="match status" value="1"/>
</dbReference>
<feature type="transmembrane region" description="Helical" evidence="6">
    <location>
        <begin position="225"/>
        <end position="255"/>
    </location>
</feature>
<dbReference type="Proteomes" id="UP000182350">
    <property type="component" value="Unassembled WGS sequence"/>
</dbReference>
<keyword evidence="8" id="KW-1185">Reference proteome</keyword>
<accession>A0A1K1WTG5</accession>